<dbReference type="PANTHER" id="PTHR45617">
    <property type="entry name" value="LEUCINE RICH REPEAT FAMILY PROTEIN"/>
    <property type="match status" value="1"/>
</dbReference>
<keyword evidence="2" id="KW-0677">Repeat</keyword>
<feature type="signal peptide" evidence="4">
    <location>
        <begin position="1"/>
        <end position="22"/>
    </location>
</feature>
<keyword evidence="3" id="KW-1133">Transmembrane helix</keyword>
<keyword evidence="4" id="KW-0732">Signal</keyword>
<gene>
    <name evidence="5" type="ORF">DCHRY22_LOCUS15061</name>
</gene>
<keyword evidence="3" id="KW-0812">Transmembrane</keyword>
<dbReference type="Pfam" id="PF12799">
    <property type="entry name" value="LRR_4"/>
    <property type="match status" value="1"/>
</dbReference>
<evidence type="ECO:0000256" key="4">
    <source>
        <dbReference type="SAM" id="SignalP"/>
    </source>
</evidence>
<dbReference type="Proteomes" id="UP000789524">
    <property type="component" value="Unassembled WGS sequence"/>
</dbReference>
<proteinExistence type="predicted"/>
<evidence type="ECO:0000256" key="3">
    <source>
        <dbReference type="SAM" id="Phobius"/>
    </source>
</evidence>
<dbReference type="OrthoDB" id="635273at2759"/>
<dbReference type="EMBL" id="CAKASE010000082">
    <property type="protein sequence ID" value="CAG9584482.1"/>
    <property type="molecule type" value="Genomic_DNA"/>
</dbReference>
<dbReference type="InterPro" id="IPR032675">
    <property type="entry name" value="LRR_dom_sf"/>
</dbReference>
<dbReference type="InterPro" id="IPR001611">
    <property type="entry name" value="Leu-rich_rpt"/>
</dbReference>
<keyword evidence="3" id="KW-0472">Membrane</keyword>
<keyword evidence="6" id="KW-1185">Reference proteome</keyword>
<name>A0A8J2R4F8_9NEOP</name>
<feature type="transmembrane region" description="Helical" evidence="3">
    <location>
        <begin position="428"/>
        <end position="452"/>
    </location>
</feature>
<dbReference type="Pfam" id="PF00560">
    <property type="entry name" value="LRR_1"/>
    <property type="match status" value="1"/>
</dbReference>
<dbReference type="InterPro" id="IPR025875">
    <property type="entry name" value="Leu-rich_rpt_4"/>
</dbReference>
<dbReference type="InterPro" id="IPR003591">
    <property type="entry name" value="Leu-rich_rpt_typical-subtyp"/>
</dbReference>
<dbReference type="PROSITE" id="PS51450">
    <property type="entry name" value="LRR"/>
    <property type="match status" value="2"/>
</dbReference>
<evidence type="ECO:0000313" key="5">
    <source>
        <dbReference type="EMBL" id="CAG9584482.1"/>
    </source>
</evidence>
<dbReference type="Gene3D" id="3.80.10.10">
    <property type="entry name" value="Ribonuclease Inhibitor"/>
    <property type="match status" value="2"/>
</dbReference>
<keyword evidence="1" id="KW-0433">Leucine-rich repeat</keyword>
<dbReference type="Pfam" id="PF13855">
    <property type="entry name" value="LRR_8"/>
    <property type="match status" value="2"/>
</dbReference>
<dbReference type="SUPFAM" id="SSF52058">
    <property type="entry name" value="L domain-like"/>
    <property type="match status" value="1"/>
</dbReference>
<organism evidence="5 6">
    <name type="scientific">Danaus chrysippus</name>
    <name type="common">African queen</name>
    <dbReference type="NCBI Taxonomy" id="151541"/>
    <lineage>
        <taxon>Eukaryota</taxon>
        <taxon>Metazoa</taxon>
        <taxon>Ecdysozoa</taxon>
        <taxon>Arthropoda</taxon>
        <taxon>Hexapoda</taxon>
        <taxon>Insecta</taxon>
        <taxon>Pterygota</taxon>
        <taxon>Neoptera</taxon>
        <taxon>Endopterygota</taxon>
        <taxon>Lepidoptera</taxon>
        <taxon>Glossata</taxon>
        <taxon>Ditrysia</taxon>
        <taxon>Papilionoidea</taxon>
        <taxon>Nymphalidae</taxon>
        <taxon>Danainae</taxon>
        <taxon>Danaini</taxon>
        <taxon>Danaina</taxon>
        <taxon>Danaus</taxon>
        <taxon>Anosia</taxon>
    </lineage>
</organism>
<evidence type="ECO:0000256" key="1">
    <source>
        <dbReference type="ARBA" id="ARBA00022614"/>
    </source>
</evidence>
<sequence length="477" mass="54444">MFHLRDFYAVLILAGVLFNATADTNVRNEACDLSVQDVNNLTLNCSRRNIETIPRWPDEINKIDDKDGHVLITFFNNSITNITMLDTIRASRIAISFKSNRINEIQDNSFKNIHNLVYLDLSNNRLSGDVLRSEIFQGQYNNGEHSSIALETLNLGYNRIHSLDRYLFHFTPNLTRLYLNNNPIEILDHVTVMALSSATKLEVLDLSKTDIDTIPLDTFRGLLNLRQIDLSGNKFLTVPESLSLVGSTLKYLTFNNNPIVELNDDSFIGLSNLLELEVGENDNLEEVKRSTFTPLKSLRVLHLCHNRNLRYISHNAFRLIKDKWTLKEVYLDENNLSELPTDLLQWNRLEVLGMSGNNWLCNCDLADIVTRQEAGTKFKSEEVPYCAAPMRLSGTYITNFTAPLCPSLDTTFAQKNRFSLKDLKPKHVLWSILGVATVVGIGMLCGILVNFIKEFYRKNLRSEPIRYINIINDSSYA</sequence>
<dbReference type="PRINTS" id="PR00019">
    <property type="entry name" value="LEURICHRPT"/>
</dbReference>
<evidence type="ECO:0000256" key="2">
    <source>
        <dbReference type="ARBA" id="ARBA00022737"/>
    </source>
</evidence>
<protein>
    <submittedName>
        <fullName evidence="5">(African queen) hypothetical protein</fullName>
    </submittedName>
</protein>
<accession>A0A8J2R4F8</accession>
<dbReference type="AlphaFoldDB" id="A0A8J2R4F8"/>
<evidence type="ECO:0000313" key="6">
    <source>
        <dbReference type="Proteomes" id="UP000789524"/>
    </source>
</evidence>
<reference evidence="5" key="1">
    <citation type="submission" date="2021-09" db="EMBL/GenBank/DDBJ databases">
        <authorList>
            <person name="Martin H S."/>
        </authorList>
    </citation>
    <scope>NUCLEOTIDE SEQUENCE</scope>
</reference>
<comment type="caution">
    <text evidence="5">The sequence shown here is derived from an EMBL/GenBank/DDBJ whole genome shotgun (WGS) entry which is preliminary data.</text>
</comment>
<dbReference type="SMART" id="SM00369">
    <property type="entry name" value="LRR_TYP"/>
    <property type="match status" value="8"/>
</dbReference>
<feature type="chain" id="PRO_5035211468" evidence="4">
    <location>
        <begin position="23"/>
        <end position="477"/>
    </location>
</feature>